<dbReference type="InterPro" id="IPR006612">
    <property type="entry name" value="THAP_Znf"/>
</dbReference>
<dbReference type="OrthoDB" id="7490359at2759"/>
<dbReference type="EMBL" id="CAJQZP010000141">
    <property type="protein sequence ID" value="CAG4940052.1"/>
    <property type="molecule type" value="Genomic_DNA"/>
</dbReference>
<keyword evidence="3" id="KW-0862">Zinc</keyword>
<comment type="caution">
    <text evidence="6">The sequence shown here is derived from an EMBL/GenBank/DDBJ whole genome shotgun (WGS) entry which is preliminary data.</text>
</comment>
<dbReference type="GO" id="GO:0008270">
    <property type="term" value="F:zinc ion binding"/>
    <property type="evidence" value="ECO:0007669"/>
    <property type="project" value="UniProtKB-KW"/>
</dbReference>
<dbReference type="Pfam" id="PF05485">
    <property type="entry name" value="THAP"/>
    <property type="match status" value="1"/>
</dbReference>
<evidence type="ECO:0000256" key="4">
    <source>
        <dbReference type="ARBA" id="ARBA00023125"/>
    </source>
</evidence>
<reference evidence="6" key="1">
    <citation type="submission" date="2021-04" db="EMBL/GenBank/DDBJ databases">
        <authorList>
            <person name="Tunstrom K."/>
        </authorList>
    </citation>
    <scope>NUCLEOTIDE SEQUENCE</scope>
</reference>
<sequence length="79" mass="9108">MSSIKHCCVPVCTENQGRKQVLHRFPNPIKERECFNKWVYAVGAHQYRALDSENSETASSTEEMEIKHCRRNAEGQLSL</sequence>
<name>A0A8S3W4A8_PARAO</name>
<protein>
    <submittedName>
        <fullName evidence="6">(apollo) hypothetical protein</fullName>
    </submittedName>
</protein>
<keyword evidence="7" id="KW-1185">Reference proteome</keyword>
<gene>
    <name evidence="6" type="ORF">PAPOLLO_LOCUS1923</name>
</gene>
<evidence type="ECO:0000313" key="6">
    <source>
        <dbReference type="EMBL" id="CAG4940052.1"/>
    </source>
</evidence>
<evidence type="ECO:0000259" key="5">
    <source>
        <dbReference type="Pfam" id="PF05485"/>
    </source>
</evidence>
<accession>A0A8S3W4A8</accession>
<dbReference type="GO" id="GO:0003677">
    <property type="term" value="F:DNA binding"/>
    <property type="evidence" value="ECO:0007669"/>
    <property type="project" value="UniProtKB-KW"/>
</dbReference>
<feature type="domain" description="THAP-type" evidence="5">
    <location>
        <begin position="7"/>
        <end position="47"/>
    </location>
</feature>
<proteinExistence type="predicted"/>
<evidence type="ECO:0000256" key="1">
    <source>
        <dbReference type="ARBA" id="ARBA00022723"/>
    </source>
</evidence>
<keyword evidence="1" id="KW-0479">Metal-binding</keyword>
<dbReference type="AlphaFoldDB" id="A0A8S3W4A8"/>
<evidence type="ECO:0000256" key="2">
    <source>
        <dbReference type="ARBA" id="ARBA00022771"/>
    </source>
</evidence>
<keyword evidence="4" id="KW-0238">DNA-binding</keyword>
<keyword evidence="2" id="KW-0863">Zinc-finger</keyword>
<evidence type="ECO:0000256" key="3">
    <source>
        <dbReference type="ARBA" id="ARBA00022833"/>
    </source>
</evidence>
<organism evidence="6 7">
    <name type="scientific">Parnassius apollo</name>
    <name type="common">Apollo butterfly</name>
    <name type="synonym">Papilio apollo</name>
    <dbReference type="NCBI Taxonomy" id="110799"/>
    <lineage>
        <taxon>Eukaryota</taxon>
        <taxon>Metazoa</taxon>
        <taxon>Ecdysozoa</taxon>
        <taxon>Arthropoda</taxon>
        <taxon>Hexapoda</taxon>
        <taxon>Insecta</taxon>
        <taxon>Pterygota</taxon>
        <taxon>Neoptera</taxon>
        <taxon>Endopterygota</taxon>
        <taxon>Lepidoptera</taxon>
        <taxon>Glossata</taxon>
        <taxon>Ditrysia</taxon>
        <taxon>Papilionoidea</taxon>
        <taxon>Papilionidae</taxon>
        <taxon>Parnassiinae</taxon>
        <taxon>Parnassini</taxon>
        <taxon>Parnassius</taxon>
        <taxon>Parnassius</taxon>
    </lineage>
</organism>
<dbReference type="Proteomes" id="UP000691718">
    <property type="component" value="Unassembled WGS sequence"/>
</dbReference>
<evidence type="ECO:0000313" key="7">
    <source>
        <dbReference type="Proteomes" id="UP000691718"/>
    </source>
</evidence>